<dbReference type="InterPro" id="IPR013818">
    <property type="entry name" value="Lipase"/>
</dbReference>
<feature type="domain" description="Lipase" evidence="6">
    <location>
        <begin position="53"/>
        <end position="361"/>
    </location>
</feature>
<sequence>MARRTNRLCLLVLLMLGLSAVESEADDDSWLGDWGPTHWLEELCHWVGMCDAVCYGDLGCFSNELACHRDFFPPMRPAEIGTRFTLHTRGSRNAPAPLNRTGGDGALWRWDFSAKRKTIFIIHGWGETDNKAWVLELRDALLDKADANVITVDWEEGADELNYMKSVQNIRVVGREVAMTVQYLYAQMGVDRAMVHLIGHSLGAHAAGYAGKHLRNIGRITGLDAAGPGFENTDAGCRLDRSDAKFVDVIHTSANRLLEGGAGIEQKIGHVDFYPNGGRSQPGCKWWMLGCNHARSHAYFTQSLRDSCRFPAVPCETLSDFRSGKCRSCGRRGCPSMGYEAVRNRGSQGSYYLKTLGRSPYCNPKKSRFRDKFLRQGSTNDVITTRKRKLGLTKKKRQQVHG</sequence>
<dbReference type="InterPro" id="IPR000734">
    <property type="entry name" value="TAG_lipase"/>
</dbReference>
<dbReference type="Pfam" id="PF00151">
    <property type="entry name" value="Lipase"/>
    <property type="match status" value="1"/>
</dbReference>
<dbReference type="GO" id="GO:0005615">
    <property type="term" value="C:extracellular space"/>
    <property type="evidence" value="ECO:0007669"/>
    <property type="project" value="TreeGrafter"/>
</dbReference>
<proteinExistence type="inferred from homology"/>
<dbReference type="GO" id="GO:0016042">
    <property type="term" value="P:lipid catabolic process"/>
    <property type="evidence" value="ECO:0007669"/>
    <property type="project" value="TreeGrafter"/>
</dbReference>
<dbReference type="AlphaFoldDB" id="A0A914ASM5"/>
<reference evidence="7" key="1">
    <citation type="submission" date="2022-11" db="UniProtKB">
        <authorList>
            <consortium name="EnsemblMetazoa"/>
        </authorList>
    </citation>
    <scope>IDENTIFICATION</scope>
</reference>
<evidence type="ECO:0000313" key="8">
    <source>
        <dbReference type="Proteomes" id="UP000887568"/>
    </source>
</evidence>
<protein>
    <recommendedName>
        <fullName evidence="6">Lipase domain-containing protein</fullName>
    </recommendedName>
</protein>
<evidence type="ECO:0000313" key="7">
    <source>
        <dbReference type="EnsemblMetazoa" id="XP_038067060.1"/>
    </source>
</evidence>
<feature type="chain" id="PRO_5037941697" description="Lipase domain-containing protein" evidence="5">
    <location>
        <begin position="26"/>
        <end position="402"/>
    </location>
</feature>
<evidence type="ECO:0000256" key="3">
    <source>
        <dbReference type="ARBA" id="ARBA00022525"/>
    </source>
</evidence>
<dbReference type="InterPro" id="IPR029058">
    <property type="entry name" value="AB_hydrolase_fold"/>
</dbReference>
<evidence type="ECO:0000256" key="2">
    <source>
        <dbReference type="ARBA" id="ARBA00010701"/>
    </source>
</evidence>
<dbReference type="SUPFAM" id="SSF53474">
    <property type="entry name" value="alpha/beta-Hydrolases"/>
    <property type="match status" value="1"/>
</dbReference>
<evidence type="ECO:0000256" key="1">
    <source>
        <dbReference type="ARBA" id="ARBA00004613"/>
    </source>
</evidence>
<dbReference type="InterPro" id="IPR033906">
    <property type="entry name" value="Lipase_N"/>
</dbReference>
<dbReference type="GO" id="GO:0016298">
    <property type="term" value="F:lipase activity"/>
    <property type="evidence" value="ECO:0007669"/>
    <property type="project" value="InterPro"/>
</dbReference>
<dbReference type="OMA" id="IQPGCCC"/>
<dbReference type="OrthoDB" id="199913at2759"/>
<dbReference type="PANTHER" id="PTHR11610">
    <property type="entry name" value="LIPASE"/>
    <property type="match status" value="1"/>
</dbReference>
<dbReference type="CDD" id="cd00707">
    <property type="entry name" value="Pancreat_lipase_like"/>
    <property type="match status" value="1"/>
</dbReference>
<accession>A0A914ASM5</accession>
<dbReference type="PRINTS" id="PR00821">
    <property type="entry name" value="TAGLIPASE"/>
</dbReference>
<evidence type="ECO:0000256" key="5">
    <source>
        <dbReference type="SAM" id="SignalP"/>
    </source>
</evidence>
<comment type="similarity">
    <text evidence="2 4">Belongs to the AB hydrolase superfamily. Lipase family.</text>
</comment>
<keyword evidence="5" id="KW-0732">Signal</keyword>
<dbReference type="GeneID" id="119737060"/>
<keyword evidence="3" id="KW-0964">Secreted</keyword>
<evidence type="ECO:0000259" key="6">
    <source>
        <dbReference type="Pfam" id="PF00151"/>
    </source>
</evidence>
<keyword evidence="8" id="KW-1185">Reference proteome</keyword>
<dbReference type="RefSeq" id="XP_038067060.1">
    <property type="nucleotide sequence ID" value="XM_038211132.1"/>
</dbReference>
<dbReference type="Gene3D" id="3.40.50.1820">
    <property type="entry name" value="alpha/beta hydrolase"/>
    <property type="match status" value="1"/>
</dbReference>
<evidence type="ECO:0000256" key="4">
    <source>
        <dbReference type="RuleBase" id="RU004262"/>
    </source>
</evidence>
<feature type="signal peptide" evidence="5">
    <location>
        <begin position="1"/>
        <end position="25"/>
    </location>
</feature>
<dbReference type="Proteomes" id="UP000887568">
    <property type="component" value="Unplaced"/>
</dbReference>
<dbReference type="EnsemblMetazoa" id="XM_038211132.1">
    <property type="protein sequence ID" value="XP_038067060.1"/>
    <property type="gene ID" value="LOC119737060"/>
</dbReference>
<comment type="subcellular location">
    <subcellularLocation>
        <location evidence="1">Secreted</location>
    </subcellularLocation>
</comment>
<organism evidence="7 8">
    <name type="scientific">Patiria miniata</name>
    <name type="common">Bat star</name>
    <name type="synonym">Asterina miniata</name>
    <dbReference type="NCBI Taxonomy" id="46514"/>
    <lineage>
        <taxon>Eukaryota</taxon>
        <taxon>Metazoa</taxon>
        <taxon>Echinodermata</taxon>
        <taxon>Eleutherozoa</taxon>
        <taxon>Asterozoa</taxon>
        <taxon>Asteroidea</taxon>
        <taxon>Valvatacea</taxon>
        <taxon>Valvatida</taxon>
        <taxon>Asterinidae</taxon>
        <taxon>Patiria</taxon>
    </lineage>
</organism>
<name>A0A914ASM5_PATMI</name>
<dbReference type="PANTHER" id="PTHR11610:SF178">
    <property type="entry name" value="LIPASE MEMBER H-A-LIKE PROTEIN"/>
    <property type="match status" value="1"/>
</dbReference>